<comment type="caution">
    <text evidence="2">The sequence shown here is derived from an EMBL/GenBank/DDBJ whole genome shotgun (WGS) entry which is preliminary data.</text>
</comment>
<organism evidence="2 3">
    <name type="scientific">Halorubrum tibetense</name>
    <dbReference type="NCBI Taxonomy" id="175631"/>
    <lineage>
        <taxon>Archaea</taxon>
        <taxon>Methanobacteriati</taxon>
        <taxon>Methanobacteriota</taxon>
        <taxon>Stenosarchaea group</taxon>
        <taxon>Halobacteria</taxon>
        <taxon>Halobacteriales</taxon>
        <taxon>Haloferacaceae</taxon>
        <taxon>Halorubrum</taxon>
    </lineage>
</organism>
<evidence type="ECO:0008006" key="4">
    <source>
        <dbReference type="Google" id="ProtNLM"/>
    </source>
</evidence>
<feature type="region of interest" description="Disordered" evidence="1">
    <location>
        <begin position="1"/>
        <end position="66"/>
    </location>
</feature>
<protein>
    <recommendedName>
        <fullName evidence="4">Hsp20/alpha crystallin family protein</fullName>
    </recommendedName>
</protein>
<sequence length="66" mass="6978">EMDRGVLEVVLPKRDERDAPRIPVEGGEEEDDDATDGSDAANGESADSEPDADGADDESADDDRST</sequence>
<feature type="non-terminal residue" evidence="2">
    <location>
        <position position="1"/>
    </location>
</feature>
<keyword evidence="3" id="KW-1185">Reference proteome</keyword>
<dbReference type="AlphaFoldDB" id="A0ABD5SGP0"/>
<evidence type="ECO:0000256" key="1">
    <source>
        <dbReference type="SAM" id="MobiDB-lite"/>
    </source>
</evidence>
<evidence type="ECO:0000313" key="3">
    <source>
        <dbReference type="Proteomes" id="UP001596442"/>
    </source>
</evidence>
<accession>A0ABD5SGP0</accession>
<feature type="compositionally biased region" description="Basic and acidic residues" evidence="1">
    <location>
        <begin position="1"/>
        <end position="20"/>
    </location>
</feature>
<feature type="compositionally biased region" description="Acidic residues" evidence="1">
    <location>
        <begin position="26"/>
        <end position="36"/>
    </location>
</feature>
<dbReference type="EMBL" id="JBHSWW010000200">
    <property type="protein sequence ID" value="MFC6754127.1"/>
    <property type="molecule type" value="Genomic_DNA"/>
</dbReference>
<reference evidence="2 3" key="1">
    <citation type="journal article" date="2019" name="Int. J. Syst. Evol. Microbiol.">
        <title>The Global Catalogue of Microorganisms (GCM) 10K type strain sequencing project: providing services to taxonomists for standard genome sequencing and annotation.</title>
        <authorList>
            <consortium name="The Broad Institute Genomics Platform"/>
            <consortium name="The Broad Institute Genome Sequencing Center for Infectious Disease"/>
            <person name="Wu L."/>
            <person name="Ma J."/>
        </authorList>
    </citation>
    <scope>NUCLEOTIDE SEQUENCE [LARGE SCALE GENOMIC DNA]</scope>
    <source>
        <strain evidence="2 3">CGMCC 1.3239</strain>
    </source>
</reference>
<name>A0ABD5SGP0_9EURY</name>
<dbReference type="Proteomes" id="UP001596442">
    <property type="component" value="Unassembled WGS sequence"/>
</dbReference>
<evidence type="ECO:0000313" key="2">
    <source>
        <dbReference type="EMBL" id="MFC6754127.1"/>
    </source>
</evidence>
<feature type="compositionally biased region" description="Acidic residues" evidence="1">
    <location>
        <begin position="46"/>
        <end position="66"/>
    </location>
</feature>
<gene>
    <name evidence="2" type="ORF">ACFQEU_11735</name>
</gene>
<proteinExistence type="predicted"/>